<keyword evidence="3" id="KW-1185">Reference proteome</keyword>
<dbReference type="AlphaFoldDB" id="A0A4S4NBA7"/>
<dbReference type="PANTHER" id="PTHR37426:SF1">
    <property type="entry name" value="RIBOSOMAL RNA LARGE SUBUNIT METHYLTRANSFERASE J"/>
    <property type="match status" value="1"/>
</dbReference>
<evidence type="ECO:0000256" key="1">
    <source>
        <dbReference type="HAMAP-Rule" id="MF_00934"/>
    </source>
</evidence>
<comment type="caution">
    <text evidence="2">The sequence shown here is derived from an EMBL/GenBank/DDBJ whole genome shotgun (WGS) entry which is preliminary data.</text>
</comment>
<dbReference type="HAMAP" id="MF_00934">
    <property type="entry name" value="23SrRNA_methyltr_J"/>
    <property type="match status" value="1"/>
</dbReference>
<feature type="binding site" evidence="1">
    <location>
        <position position="115"/>
    </location>
    <ligand>
        <name>S-adenosyl-L-methionine</name>
        <dbReference type="ChEBI" id="CHEBI:59789"/>
    </ligand>
</feature>
<evidence type="ECO:0000313" key="3">
    <source>
        <dbReference type="Proteomes" id="UP000306602"/>
    </source>
</evidence>
<dbReference type="EC" id="2.1.1.266" evidence="1"/>
<feature type="binding site" evidence="1">
    <location>
        <position position="159"/>
    </location>
    <ligand>
        <name>S-adenosyl-L-methionine</name>
        <dbReference type="ChEBI" id="CHEBI:59789"/>
    </ligand>
</feature>
<feature type="site" description="Interaction with substrate rRNA" evidence="1">
    <location>
        <position position="4"/>
    </location>
</feature>
<comment type="subunit">
    <text evidence="1">Monomer.</text>
</comment>
<evidence type="ECO:0000313" key="2">
    <source>
        <dbReference type="EMBL" id="THH35747.1"/>
    </source>
</evidence>
<reference evidence="2 3" key="1">
    <citation type="submission" date="2019-04" db="EMBL/GenBank/DDBJ databases">
        <title>Shimia ponticola sp. nov., isolated from seawater.</title>
        <authorList>
            <person name="Kim Y.-O."/>
            <person name="Yoon J.-H."/>
        </authorList>
    </citation>
    <scope>NUCLEOTIDE SEQUENCE [LARGE SCALE GENOMIC DNA]</scope>
    <source>
        <strain evidence="2 3">MYP11</strain>
    </source>
</reference>
<dbReference type="SUPFAM" id="SSF53335">
    <property type="entry name" value="S-adenosyl-L-methionine-dependent methyltransferases"/>
    <property type="match status" value="1"/>
</dbReference>
<dbReference type="Pfam" id="PF04378">
    <property type="entry name" value="RsmJ"/>
    <property type="match status" value="1"/>
</dbReference>
<dbReference type="GO" id="GO:0070475">
    <property type="term" value="P:rRNA base methylation"/>
    <property type="evidence" value="ECO:0007669"/>
    <property type="project" value="UniProtKB-UniRule"/>
</dbReference>
<keyword evidence="1 2" id="KW-0489">Methyltransferase</keyword>
<dbReference type="Gene3D" id="3.40.50.150">
    <property type="entry name" value="Vaccinia Virus protein VP39"/>
    <property type="match status" value="1"/>
</dbReference>
<name>A0A4S4NBA7_9RHOB</name>
<dbReference type="EMBL" id="SRKY01000003">
    <property type="protein sequence ID" value="THH35747.1"/>
    <property type="molecule type" value="Genomic_DNA"/>
</dbReference>
<keyword evidence="1 2" id="KW-0808">Transferase</keyword>
<dbReference type="InterPro" id="IPR029063">
    <property type="entry name" value="SAM-dependent_MTases_sf"/>
</dbReference>
<gene>
    <name evidence="1" type="primary">rlmJ</name>
    <name evidence="2" type="ORF">E4Z66_11705</name>
</gene>
<keyword evidence="1" id="KW-0949">S-adenosyl-L-methionine</keyword>
<comment type="function">
    <text evidence="1">Specifically methylates the adenine in position 2030 of 23S rRNA.</text>
</comment>
<dbReference type="PANTHER" id="PTHR37426">
    <property type="entry name" value="RIBOSOMAL RNA LARGE SUBUNIT METHYLTRANSFERASE J"/>
    <property type="match status" value="1"/>
</dbReference>
<keyword evidence="1" id="KW-0694">RNA-binding</keyword>
<protein>
    <recommendedName>
        <fullName evidence="1">Ribosomal RNA large subunit methyltransferase J</fullName>
        <ecNumber evidence="1">2.1.1.266</ecNumber>
    </recommendedName>
    <alternativeName>
        <fullName evidence="1">23S rRNA (adenine(2030)-N6)-methyltransferase</fullName>
    </alternativeName>
    <alternativeName>
        <fullName evidence="1">23S rRNA m6A2030 methyltransferase</fullName>
    </alternativeName>
</protein>
<dbReference type="GO" id="GO:0005829">
    <property type="term" value="C:cytosol"/>
    <property type="evidence" value="ECO:0007669"/>
    <property type="project" value="TreeGrafter"/>
</dbReference>
<dbReference type="InterPro" id="IPR007473">
    <property type="entry name" value="RlmJ"/>
</dbReference>
<feature type="binding site" evidence="1">
    <location>
        <position position="19"/>
    </location>
    <ligand>
        <name>S-adenosyl-L-methionine</name>
        <dbReference type="ChEBI" id="CHEBI:59789"/>
    </ligand>
</feature>
<feature type="binding site" evidence="1">
    <location>
        <begin position="138"/>
        <end position="139"/>
    </location>
    <ligand>
        <name>S-adenosyl-L-methionine</name>
        <dbReference type="ChEBI" id="CHEBI:59789"/>
    </ligand>
</feature>
<dbReference type="GO" id="GO:0036307">
    <property type="term" value="F:23S rRNA (adenine(2030)-N(6))-methyltransferase activity"/>
    <property type="evidence" value="ECO:0007669"/>
    <property type="project" value="UniProtKB-UniRule"/>
</dbReference>
<dbReference type="GO" id="GO:0003723">
    <property type="term" value="F:RNA binding"/>
    <property type="evidence" value="ECO:0007669"/>
    <property type="project" value="UniProtKB-UniRule"/>
</dbReference>
<dbReference type="RefSeq" id="WP_136463217.1">
    <property type="nucleotide sequence ID" value="NZ_SRKY01000003.1"/>
</dbReference>
<feature type="binding site" evidence="1">
    <location>
        <position position="97"/>
    </location>
    <ligand>
        <name>S-adenosyl-L-methionine</name>
        <dbReference type="ChEBI" id="CHEBI:59789"/>
    </ligand>
</feature>
<feature type="active site" description="Proton acceptor" evidence="1">
    <location>
        <position position="159"/>
    </location>
</feature>
<organism evidence="2 3">
    <name type="scientific">Aliishimia ponticola</name>
    <dbReference type="NCBI Taxonomy" id="2499833"/>
    <lineage>
        <taxon>Bacteria</taxon>
        <taxon>Pseudomonadati</taxon>
        <taxon>Pseudomonadota</taxon>
        <taxon>Alphaproteobacteria</taxon>
        <taxon>Rhodobacterales</taxon>
        <taxon>Paracoccaceae</taxon>
        <taxon>Aliishimia</taxon>
    </lineage>
</organism>
<comment type="similarity">
    <text evidence="1">Belongs to the RlmJ family.</text>
</comment>
<dbReference type="Proteomes" id="UP000306602">
    <property type="component" value="Unassembled WGS sequence"/>
</dbReference>
<feature type="binding site" evidence="1">
    <location>
        <position position="42"/>
    </location>
    <ligand>
        <name>S-adenosyl-L-methionine</name>
        <dbReference type="ChEBI" id="CHEBI:59789"/>
    </ligand>
</feature>
<sequence length="259" mass="28583">MLSYQHAYHAGNLADLQKHGALAWTLAYLTRKDKPLSYIETHAGRGLYDLSGAEATKTGEAAQGIEAHADWFGPDHPLSQARAAVIAAHGPQTYPGSPAIAAHLLRPGDSLHLAELHPGEHGALREGFRRQAKLYRQDGFELAHALTPPTPRRGLLLIDPPYEIKDDYADIPRHIGKIAKAWNVGIIMLWYPVLTSGAHEDMLARLMRAHPEALRHEVRFPPARPGHGMVGSGLFVLNPPFGLEEELRRLSTLFAKLNR</sequence>
<proteinExistence type="inferred from homology"/>
<accession>A0A4S4NBA7</accession>
<dbReference type="OrthoDB" id="9791274at2"/>
<comment type="catalytic activity">
    <reaction evidence="1">
        <text>adenosine(2030) in 23S rRNA + S-adenosyl-L-methionine = N(6)-methyladenosine(2030) in 23S rRNA + S-adenosyl-L-homocysteine + H(+)</text>
        <dbReference type="Rhea" id="RHEA:43736"/>
        <dbReference type="Rhea" id="RHEA-COMP:10668"/>
        <dbReference type="Rhea" id="RHEA-COMP:10669"/>
        <dbReference type="ChEBI" id="CHEBI:15378"/>
        <dbReference type="ChEBI" id="CHEBI:57856"/>
        <dbReference type="ChEBI" id="CHEBI:59789"/>
        <dbReference type="ChEBI" id="CHEBI:74411"/>
        <dbReference type="ChEBI" id="CHEBI:74449"/>
        <dbReference type="EC" id="2.1.1.266"/>
    </reaction>
</comment>
<keyword evidence="1" id="KW-0698">rRNA processing</keyword>